<evidence type="ECO:0000256" key="2">
    <source>
        <dbReference type="ARBA" id="ARBA00022448"/>
    </source>
</evidence>
<keyword evidence="8" id="KW-0732">Signal</keyword>
<dbReference type="GO" id="GO:0009279">
    <property type="term" value="C:cell outer membrane"/>
    <property type="evidence" value="ECO:0007669"/>
    <property type="project" value="UniProtKB-SubCell"/>
</dbReference>
<keyword evidence="4 7" id="KW-0812">Transmembrane</keyword>
<dbReference type="InterPro" id="IPR008969">
    <property type="entry name" value="CarboxyPept-like_regulatory"/>
</dbReference>
<keyword evidence="11" id="KW-1185">Reference proteome</keyword>
<dbReference type="InterPro" id="IPR012910">
    <property type="entry name" value="Plug_dom"/>
</dbReference>
<evidence type="ECO:0000256" key="6">
    <source>
        <dbReference type="ARBA" id="ARBA00023237"/>
    </source>
</evidence>
<evidence type="ECO:0000256" key="5">
    <source>
        <dbReference type="ARBA" id="ARBA00023136"/>
    </source>
</evidence>
<dbReference type="InterPro" id="IPR039426">
    <property type="entry name" value="TonB-dep_rcpt-like"/>
</dbReference>
<dbReference type="InterPro" id="IPR036942">
    <property type="entry name" value="Beta-barrel_TonB_sf"/>
</dbReference>
<dbReference type="InterPro" id="IPR037066">
    <property type="entry name" value="Plug_dom_sf"/>
</dbReference>
<feature type="signal peptide" evidence="8">
    <location>
        <begin position="1"/>
        <end position="20"/>
    </location>
</feature>
<dbReference type="STRING" id="332977.SAMN05421740_101613"/>
<keyword evidence="3 7" id="KW-1134">Transmembrane beta strand</keyword>
<dbReference type="PROSITE" id="PS52016">
    <property type="entry name" value="TONB_DEPENDENT_REC_3"/>
    <property type="match status" value="1"/>
</dbReference>
<dbReference type="Proteomes" id="UP000198916">
    <property type="component" value="Unassembled WGS sequence"/>
</dbReference>
<sequence>MKQFFLFLNCLVFLVLCANAQQKAITGIVMSAEDRLPIPGATVKVEGTGVATQTDENGSFRLEAAVGATLIASSIGFGEHRLQVGGDNYYEIRLINDTEDLDEVVVTALGISRQKKSLGYASQEISGDLVNQVPTGNITNNLSGRAAGVQITRNNNFGGSTNVIIRGSTSLTGNNQALWVVDGVPIDNTTYNSGGQTTGGGGYDYGNLASDINPDDVESINVLKGAAATALYGSRAANGAIIITTKRGSQRTRSSIEVSSSVTFGAIDKSTWPKFQWEYGAGYEKIYGPNRDQFFNEEDVNGDGVPDLVSPLAVYGSFGGPYDSDLLVYQWNAFDPESPYYMQATPWVAPANDPIAFFETPINNTNNVSLSGSAGDAGTYRFSYTNANQKGLQPNSNIRRNNFFMNGSFKLNERLTVTGSGTFSKNDAVGRNETGNESGSNGGNFVAVVRQWWQNNVDVLQLKDAYLTTKRNVTNFIGGTIGNPYWQRYENFQSDTRNRFYGNMGLNFKVTDWLNIDGRVSVDTYSYLQEGRVNNGTLNEVGSYQRRDIDATEFNYDLMANFNKNFGEKFNVSGLAGINIRRNTLRSVQMQTNGGLIVDRLYAISNSLNPPNAPNEQETKIGIDGIYGMVSLGYADTYFLDVTGRSDHASTLPEENSTFFYPSITGSFIFSNLIQSDILSFGKLRLNYAEVGSSAPANSLVDVLQKPTPYGSVPFYSVSSRKNNARLLPELTKSYEGGLELAFLGRRLSADISLYQTNTINQIIPVSISTVTGFGSKYVNSGEVENKGVEVVLSGTPVRKENFSWDITLNWAKNVNKVLSLYEGVDNLQIGSSRGSVSLNASIGEPYGTLRSSDFIYLNGKRVINQTNGEYERTSASNYVVGNVNPDWRAGLSNNFRYRSISVSFLIDMQRGGDIFSSDMAYGYRSGLYENTIGLNDLGNPMRNSLEDGGGIILDGVAPDGSVNTVRTRMDTYNNALGVVKAPGAFFVYDASFVKLREVAVSYTLPSRLLRDTFIRSISVSAIGSNLWIIHKNLPYSDPEAGMSAGNYQGYQLGPMPTTRDFGFNVKLQF</sequence>
<dbReference type="SUPFAM" id="SSF49464">
    <property type="entry name" value="Carboxypeptidase regulatory domain-like"/>
    <property type="match status" value="1"/>
</dbReference>
<dbReference type="RefSeq" id="WP_090602635.1">
    <property type="nucleotide sequence ID" value="NZ_FNZR01000001.1"/>
</dbReference>
<name>A0A1H7G8C9_9SPHI</name>
<dbReference type="OrthoDB" id="9768177at2"/>
<organism evidence="10 11">
    <name type="scientific">Parapedobacter koreensis</name>
    <dbReference type="NCBI Taxonomy" id="332977"/>
    <lineage>
        <taxon>Bacteria</taxon>
        <taxon>Pseudomonadati</taxon>
        <taxon>Bacteroidota</taxon>
        <taxon>Sphingobacteriia</taxon>
        <taxon>Sphingobacteriales</taxon>
        <taxon>Sphingobacteriaceae</taxon>
        <taxon>Parapedobacter</taxon>
    </lineage>
</organism>
<dbReference type="Pfam" id="PF07715">
    <property type="entry name" value="Plug"/>
    <property type="match status" value="1"/>
</dbReference>
<gene>
    <name evidence="10" type="ORF">SAMN05421740_101613</name>
</gene>
<comment type="similarity">
    <text evidence="7">Belongs to the TonB-dependent receptor family.</text>
</comment>
<evidence type="ECO:0000256" key="1">
    <source>
        <dbReference type="ARBA" id="ARBA00004571"/>
    </source>
</evidence>
<dbReference type="Pfam" id="PF13715">
    <property type="entry name" value="CarbopepD_reg_2"/>
    <property type="match status" value="1"/>
</dbReference>
<dbReference type="Gene3D" id="2.170.130.10">
    <property type="entry name" value="TonB-dependent receptor, plug domain"/>
    <property type="match status" value="1"/>
</dbReference>
<evidence type="ECO:0000256" key="7">
    <source>
        <dbReference type="PROSITE-ProRule" id="PRU01360"/>
    </source>
</evidence>
<dbReference type="InterPro" id="IPR023996">
    <property type="entry name" value="TonB-dep_OMP_SusC/RagA"/>
</dbReference>
<dbReference type="NCBIfam" id="TIGR04057">
    <property type="entry name" value="SusC_RagA_signa"/>
    <property type="match status" value="1"/>
</dbReference>
<keyword evidence="2 7" id="KW-0813">Transport</keyword>
<comment type="subcellular location">
    <subcellularLocation>
        <location evidence="1 7">Cell outer membrane</location>
        <topology evidence="1 7">Multi-pass membrane protein</topology>
    </subcellularLocation>
</comment>
<dbReference type="AlphaFoldDB" id="A0A1H7G8C9"/>
<dbReference type="SUPFAM" id="SSF56935">
    <property type="entry name" value="Porins"/>
    <property type="match status" value="1"/>
</dbReference>
<keyword evidence="5 7" id="KW-0472">Membrane</keyword>
<evidence type="ECO:0000259" key="9">
    <source>
        <dbReference type="Pfam" id="PF07715"/>
    </source>
</evidence>
<keyword evidence="6 7" id="KW-0998">Cell outer membrane</keyword>
<evidence type="ECO:0000313" key="10">
    <source>
        <dbReference type="EMBL" id="SEK34576.1"/>
    </source>
</evidence>
<dbReference type="InterPro" id="IPR023997">
    <property type="entry name" value="TonB-dep_OMP_SusC/RagA_CS"/>
</dbReference>
<protein>
    <submittedName>
        <fullName evidence="10">TonB-linked outer membrane protein, SusC/RagA family</fullName>
    </submittedName>
</protein>
<reference evidence="11" key="1">
    <citation type="submission" date="2016-10" db="EMBL/GenBank/DDBJ databases">
        <authorList>
            <person name="Varghese N."/>
            <person name="Submissions S."/>
        </authorList>
    </citation>
    <scope>NUCLEOTIDE SEQUENCE [LARGE SCALE GENOMIC DNA]</scope>
    <source>
        <strain evidence="11">Jip14</strain>
    </source>
</reference>
<evidence type="ECO:0000256" key="4">
    <source>
        <dbReference type="ARBA" id="ARBA00022692"/>
    </source>
</evidence>
<evidence type="ECO:0000256" key="3">
    <source>
        <dbReference type="ARBA" id="ARBA00022452"/>
    </source>
</evidence>
<feature type="domain" description="TonB-dependent receptor plug" evidence="9">
    <location>
        <begin position="116"/>
        <end position="240"/>
    </location>
</feature>
<evidence type="ECO:0000313" key="11">
    <source>
        <dbReference type="Proteomes" id="UP000198916"/>
    </source>
</evidence>
<evidence type="ECO:0000256" key="8">
    <source>
        <dbReference type="SAM" id="SignalP"/>
    </source>
</evidence>
<dbReference type="EMBL" id="FNZR01000001">
    <property type="protein sequence ID" value="SEK34576.1"/>
    <property type="molecule type" value="Genomic_DNA"/>
</dbReference>
<dbReference type="Gene3D" id="2.40.170.20">
    <property type="entry name" value="TonB-dependent receptor, beta-barrel domain"/>
    <property type="match status" value="1"/>
</dbReference>
<feature type="chain" id="PRO_5011679971" evidence="8">
    <location>
        <begin position="21"/>
        <end position="1070"/>
    </location>
</feature>
<dbReference type="Gene3D" id="2.60.40.1120">
    <property type="entry name" value="Carboxypeptidase-like, regulatory domain"/>
    <property type="match status" value="1"/>
</dbReference>
<proteinExistence type="inferred from homology"/>
<accession>A0A1H7G8C9</accession>
<dbReference type="NCBIfam" id="TIGR04056">
    <property type="entry name" value="OMP_RagA_SusC"/>
    <property type="match status" value="1"/>
</dbReference>